<feature type="region of interest" description="Disordered" evidence="1">
    <location>
        <begin position="187"/>
        <end position="450"/>
    </location>
</feature>
<dbReference type="AlphaFoldDB" id="A0A6A5Z8U5"/>
<evidence type="ECO:0000256" key="1">
    <source>
        <dbReference type="SAM" id="MobiDB-lite"/>
    </source>
</evidence>
<evidence type="ECO:0000313" key="3">
    <source>
        <dbReference type="Proteomes" id="UP000799770"/>
    </source>
</evidence>
<name>A0A6A5Z8U5_9PLEO</name>
<feature type="compositionally biased region" description="Polar residues" evidence="1">
    <location>
        <begin position="322"/>
        <end position="339"/>
    </location>
</feature>
<reference evidence="2" key="1">
    <citation type="journal article" date="2020" name="Stud. Mycol.">
        <title>101 Dothideomycetes genomes: a test case for predicting lifestyles and emergence of pathogens.</title>
        <authorList>
            <person name="Haridas S."/>
            <person name="Albert R."/>
            <person name="Binder M."/>
            <person name="Bloem J."/>
            <person name="Labutti K."/>
            <person name="Salamov A."/>
            <person name="Andreopoulos B."/>
            <person name="Baker S."/>
            <person name="Barry K."/>
            <person name="Bills G."/>
            <person name="Bluhm B."/>
            <person name="Cannon C."/>
            <person name="Castanera R."/>
            <person name="Culley D."/>
            <person name="Daum C."/>
            <person name="Ezra D."/>
            <person name="Gonzalez J."/>
            <person name="Henrissat B."/>
            <person name="Kuo A."/>
            <person name="Liang C."/>
            <person name="Lipzen A."/>
            <person name="Lutzoni F."/>
            <person name="Magnuson J."/>
            <person name="Mondo S."/>
            <person name="Nolan M."/>
            <person name="Ohm R."/>
            <person name="Pangilinan J."/>
            <person name="Park H.-J."/>
            <person name="Ramirez L."/>
            <person name="Alfaro M."/>
            <person name="Sun H."/>
            <person name="Tritt A."/>
            <person name="Yoshinaga Y."/>
            <person name="Zwiers L.-H."/>
            <person name="Turgeon B."/>
            <person name="Goodwin S."/>
            <person name="Spatafora J."/>
            <person name="Crous P."/>
            <person name="Grigoriev I."/>
        </authorList>
    </citation>
    <scope>NUCLEOTIDE SEQUENCE</scope>
    <source>
        <strain evidence="2">CBS 627.86</strain>
    </source>
</reference>
<gene>
    <name evidence="2" type="ORF">BDV96DRAFT_646996</name>
</gene>
<dbReference type="Proteomes" id="UP000799770">
    <property type="component" value="Unassembled WGS sequence"/>
</dbReference>
<sequence length="498" mass="56264">MAPSDPQIPGLAIRRNLLDRLPRYQRLDLQPSSFHDYYPMRLYVGRSFPPDVQFVEPEQSLPLFAYLKQDAADPTRNPTVELRSDEPKSLLPDDRRLLDDLQDHWASQDLRLPFSRANEYSQIEAAIRYYYLCWQEGYLDTEGRPKYDFHIDINASLNGELEKLCQRLVPFEQQEFHPIIVSEFKAADANREHQRPRRRKVQDKPNVIDGWATLGGLGTPAQDTRGSGRDQFHTVKDHDSAQDKRGSKRPRLELEKEREDFSRGKGDLRSSRATLGPGDSHNEFTQREKFRRDLRRGSYPGIQPTGGRYASSRRPSYDYAQTGFSTSNAPSPYQQSQAEPSFPPSPHQLVHPSHPHSGNSPFAAGSSYHSPHLHPRASPLSPAPPYHSPYSQPNPPSFATTSPFYPAPIYATSGYTPAPSTNPRREASAPTTLPSSTLPPSTLVSSTSLARSIEQSRNDLADIEEMLDSAPTEAQRIDLEEIKKGQERELTRLLSKQG</sequence>
<dbReference type="EMBL" id="ML977324">
    <property type="protein sequence ID" value="KAF2115147.1"/>
    <property type="molecule type" value="Genomic_DNA"/>
</dbReference>
<accession>A0A6A5Z8U5</accession>
<feature type="compositionally biased region" description="Low complexity" evidence="1">
    <location>
        <begin position="428"/>
        <end position="450"/>
    </location>
</feature>
<keyword evidence="3" id="KW-1185">Reference proteome</keyword>
<protein>
    <submittedName>
        <fullName evidence="2">Uncharacterized protein</fullName>
    </submittedName>
</protein>
<organism evidence="2 3">
    <name type="scientific">Lophiotrema nucula</name>
    <dbReference type="NCBI Taxonomy" id="690887"/>
    <lineage>
        <taxon>Eukaryota</taxon>
        <taxon>Fungi</taxon>
        <taxon>Dikarya</taxon>
        <taxon>Ascomycota</taxon>
        <taxon>Pezizomycotina</taxon>
        <taxon>Dothideomycetes</taxon>
        <taxon>Pleosporomycetidae</taxon>
        <taxon>Pleosporales</taxon>
        <taxon>Lophiotremataceae</taxon>
        <taxon>Lophiotrema</taxon>
    </lineage>
</organism>
<feature type="compositionally biased region" description="Polar residues" evidence="1">
    <location>
        <begin position="413"/>
        <end position="422"/>
    </location>
</feature>
<evidence type="ECO:0000313" key="2">
    <source>
        <dbReference type="EMBL" id="KAF2115147.1"/>
    </source>
</evidence>
<proteinExistence type="predicted"/>
<feature type="compositionally biased region" description="Pro residues" evidence="1">
    <location>
        <begin position="381"/>
        <end position="396"/>
    </location>
</feature>
<feature type="compositionally biased region" description="Basic and acidic residues" evidence="1">
    <location>
        <begin position="280"/>
        <end position="291"/>
    </location>
</feature>
<feature type="compositionally biased region" description="Basic and acidic residues" evidence="1">
    <location>
        <begin position="226"/>
        <end position="270"/>
    </location>
</feature>